<dbReference type="GO" id="GO:0005615">
    <property type="term" value="C:extracellular space"/>
    <property type="evidence" value="ECO:0007669"/>
    <property type="project" value="TreeGrafter"/>
</dbReference>
<dbReference type="InterPro" id="IPR014782">
    <property type="entry name" value="Peptidase_M1_dom"/>
</dbReference>
<dbReference type="GO" id="GO:0005737">
    <property type="term" value="C:cytoplasm"/>
    <property type="evidence" value="ECO:0007669"/>
    <property type="project" value="TreeGrafter"/>
</dbReference>
<keyword evidence="2" id="KW-0732">Signal</keyword>
<dbReference type="RefSeq" id="WP_313985123.1">
    <property type="nucleotide sequence ID" value="NZ_JASJOS010000013.1"/>
</dbReference>
<organism evidence="4 5">
    <name type="scientific">Xanthocytophaga flava</name>
    <dbReference type="NCBI Taxonomy" id="3048013"/>
    <lineage>
        <taxon>Bacteria</taxon>
        <taxon>Pseudomonadati</taxon>
        <taxon>Bacteroidota</taxon>
        <taxon>Cytophagia</taxon>
        <taxon>Cytophagales</taxon>
        <taxon>Rhodocytophagaceae</taxon>
        <taxon>Xanthocytophaga</taxon>
    </lineage>
</organism>
<protein>
    <submittedName>
        <fullName evidence="4">M1 family metallopeptidase</fullName>
        <ecNumber evidence="4">3.4.11.-</ecNumber>
    </submittedName>
</protein>
<dbReference type="PANTHER" id="PTHR11533:SF174">
    <property type="entry name" value="PUROMYCIN-SENSITIVE AMINOPEPTIDASE-RELATED"/>
    <property type="match status" value="1"/>
</dbReference>
<dbReference type="Pfam" id="PF01433">
    <property type="entry name" value="Peptidase_M1"/>
    <property type="match status" value="1"/>
</dbReference>
<dbReference type="EC" id="3.4.11.-" evidence="4"/>
<dbReference type="InterPro" id="IPR050344">
    <property type="entry name" value="Peptidase_M1_aminopeptidases"/>
</dbReference>
<dbReference type="AlphaFoldDB" id="A0AAE3QRK3"/>
<dbReference type="PANTHER" id="PTHR11533">
    <property type="entry name" value="PROTEASE M1 ZINC METALLOPROTEASE"/>
    <property type="match status" value="1"/>
</dbReference>
<dbReference type="InterPro" id="IPR027268">
    <property type="entry name" value="Peptidase_M4/M1_CTD_sf"/>
</dbReference>
<dbReference type="SUPFAM" id="SSF55486">
    <property type="entry name" value="Metalloproteases ('zincins'), catalytic domain"/>
    <property type="match status" value="1"/>
</dbReference>
<feature type="signal peptide" evidence="2">
    <location>
        <begin position="1"/>
        <end position="19"/>
    </location>
</feature>
<dbReference type="GO" id="GO:0042277">
    <property type="term" value="F:peptide binding"/>
    <property type="evidence" value="ECO:0007669"/>
    <property type="project" value="TreeGrafter"/>
</dbReference>
<sequence>MKRFTVFCLALGCITGLYAQTKEIDPAYSKFEQLGTALPTPNNYRSASGAPGPQYWQQRADYDIKAELDDNNRRITGAETITYYNNSPDELGYLWLQLDQNLFDKESNTLKTQTGTLNNSVSFNAMSFVTRSQFDGGFKITAVKDKSGNKLTHIINKTMMRVNLPQPLRPGQKFIFSVEWNYNINDMQKIRGRSGYEFFPADGNCTYTIAQWFPRMAVYDDVWGWQHKQFLGQGEFALTFGNYKVALTVPDDHIVGATGNLMNEKQVLTSTQIQRLKEAETAKNPVVIVNQQEATEAEKKKSTGKKTWIFQAENVRDFAWCSSRRYIWDAKLCDVEGAKVWAMSYYPKEGNPLWGQYSTRAVEHTLKSYSKRTVAYPYPKAISVHWIGNGGGMEYPMICFNGGRPEADGTYSAQTKYGMIGVIIHEVGHNFFPMIVNSDERQWSWMDEGLNSFCQYLAEQEWERGYPSWNGEPYQIVSYMRSSKETLVPIMTNSEQVLQFGPNAYDKPATALNILRETVIGRELFDIAFKEYATRWAFKHPHPADFFRSMEDATGVDLDWFWRGWFYGIDPVEVSLEDVNYYKINSQNPDVEKPLAKADADSKPKTISQQRNAEEIKKTLVDDNPELNDFYNSYNPYQITPEDKAQFDSYYKNLTPEEKKLIESGLHFYTLKLKNNGGLISPVIVKMEFEDGTEKIETYPAEIWRLNSKEISKVIFTDKPVKQFTLDPYLQTADIDTENNYFPRKPEASRFQLFKQQGNRPKNPMQQAQKASGQQK</sequence>
<keyword evidence="4" id="KW-0031">Aminopeptidase</keyword>
<evidence type="ECO:0000259" key="3">
    <source>
        <dbReference type="Pfam" id="PF01433"/>
    </source>
</evidence>
<dbReference type="EMBL" id="JASJOS010000013">
    <property type="protein sequence ID" value="MDJ1484177.1"/>
    <property type="molecule type" value="Genomic_DNA"/>
</dbReference>
<evidence type="ECO:0000256" key="2">
    <source>
        <dbReference type="SAM" id="SignalP"/>
    </source>
</evidence>
<feature type="chain" id="PRO_5042151027" evidence="2">
    <location>
        <begin position="20"/>
        <end position="776"/>
    </location>
</feature>
<feature type="domain" description="Peptidase M1 membrane alanine aminopeptidase" evidence="3">
    <location>
        <begin position="373"/>
        <end position="565"/>
    </location>
</feature>
<evidence type="ECO:0000313" key="4">
    <source>
        <dbReference type="EMBL" id="MDJ1484177.1"/>
    </source>
</evidence>
<dbReference type="CDD" id="cd09604">
    <property type="entry name" value="M1_APN_like"/>
    <property type="match status" value="1"/>
</dbReference>
<proteinExistence type="predicted"/>
<evidence type="ECO:0000313" key="5">
    <source>
        <dbReference type="Proteomes" id="UP001241110"/>
    </source>
</evidence>
<keyword evidence="4" id="KW-0645">Protease</keyword>
<gene>
    <name evidence="4" type="ORF">QNI16_27005</name>
</gene>
<comment type="caution">
    <text evidence="4">The sequence shown here is derived from an EMBL/GenBank/DDBJ whole genome shotgun (WGS) entry which is preliminary data.</text>
</comment>
<dbReference type="GO" id="GO:0008270">
    <property type="term" value="F:zinc ion binding"/>
    <property type="evidence" value="ECO:0007669"/>
    <property type="project" value="InterPro"/>
</dbReference>
<evidence type="ECO:0000256" key="1">
    <source>
        <dbReference type="SAM" id="MobiDB-lite"/>
    </source>
</evidence>
<dbReference type="Gene3D" id="1.10.390.10">
    <property type="entry name" value="Neutral Protease Domain 2"/>
    <property type="match status" value="1"/>
</dbReference>
<keyword evidence="4" id="KW-0378">Hydrolase</keyword>
<reference evidence="4" key="1">
    <citation type="submission" date="2023-05" db="EMBL/GenBank/DDBJ databases">
        <authorList>
            <person name="Zhang X."/>
        </authorList>
    </citation>
    <scope>NUCLEOTIDE SEQUENCE</scope>
    <source>
        <strain evidence="4">YF14B1</strain>
    </source>
</reference>
<dbReference type="GO" id="GO:0070006">
    <property type="term" value="F:metalloaminopeptidase activity"/>
    <property type="evidence" value="ECO:0007669"/>
    <property type="project" value="TreeGrafter"/>
</dbReference>
<dbReference type="GO" id="GO:0043171">
    <property type="term" value="P:peptide catabolic process"/>
    <property type="evidence" value="ECO:0007669"/>
    <property type="project" value="TreeGrafter"/>
</dbReference>
<name>A0AAE3QRK3_9BACT</name>
<dbReference type="Proteomes" id="UP001241110">
    <property type="component" value="Unassembled WGS sequence"/>
</dbReference>
<accession>A0AAE3QRK3</accession>
<dbReference type="GO" id="GO:0016020">
    <property type="term" value="C:membrane"/>
    <property type="evidence" value="ECO:0007669"/>
    <property type="project" value="TreeGrafter"/>
</dbReference>
<feature type="region of interest" description="Disordered" evidence="1">
    <location>
        <begin position="754"/>
        <end position="776"/>
    </location>
</feature>